<dbReference type="Pfam" id="PF08275">
    <property type="entry name" value="DNAG_N"/>
    <property type="match status" value="1"/>
</dbReference>
<proteinExistence type="predicted"/>
<evidence type="ECO:0000313" key="5">
    <source>
        <dbReference type="Proteomes" id="UP000177941"/>
    </source>
</evidence>
<evidence type="ECO:0000256" key="2">
    <source>
        <dbReference type="ARBA" id="ARBA00023125"/>
    </source>
</evidence>
<dbReference type="SUPFAM" id="SSF56731">
    <property type="entry name" value="DNA primase core"/>
    <property type="match status" value="1"/>
</dbReference>
<reference evidence="4 5" key="1">
    <citation type="journal article" date="2016" name="Nat. Commun.">
        <title>Thousands of microbial genomes shed light on interconnected biogeochemical processes in an aquifer system.</title>
        <authorList>
            <person name="Anantharaman K."/>
            <person name="Brown C.T."/>
            <person name="Hug L.A."/>
            <person name="Sharon I."/>
            <person name="Castelle C.J."/>
            <person name="Probst A.J."/>
            <person name="Thomas B.C."/>
            <person name="Singh A."/>
            <person name="Wilkins M.J."/>
            <person name="Karaoz U."/>
            <person name="Brodie E.L."/>
            <person name="Williams K.H."/>
            <person name="Hubbard S.S."/>
            <person name="Banfield J.F."/>
        </authorList>
    </citation>
    <scope>NUCLEOTIDE SEQUENCE [LARGE SCALE GENOMIC DNA]</scope>
</reference>
<dbReference type="CDD" id="cd03364">
    <property type="entry name" value="TOPRIM_DnaG_primases"/>
    <property type="match status" value="1"/>
</dbReference>
<dbReference type="InterPro" id="IPR037068">
    <property type="entry name" value="DNA_primase_core_N_sf"/>
</dbReference>
<dbReference type="GO" id="GO:0006269">
    <property type="term" value="P:DNA replication, synthesis of primer"/>
    <property type="evidence" value="ECO:0007669"/>
    <property type="project" value="TreeGrafter"/>
</dbReference>
<dbReference type="GO" id="GO:0005737">
    <property type="term" value="C:cytoplasm"/>
    <property type="evidence" value="ECO:0007669"/>
    <property type="project" value="TreeGrafter"/>
</dbReference>
<evidence type="ECO:0000259" key="3">
    <source>
        <dbReference type="SMART" id="SM00493"/>
    </source>
</evidence>
<dbReference type="InterPro" id="IPR013264">
    <property type="entry name" value="DNAG_N"/>
</dbReference>
<sequence>MFYHEILMNQKAGQKAKQYLIDRGVSEDTMKLFFIGYAPHTWGLAQAWLMKKGFTLQEMIAAGLVGKRDGGKPFDRFRGRIMFPVDDLQGRTVAFGGRIVPWHETGNEGKYVNSPETALYEKRRVMYNLSRAKKVLRKLPCIVVEGYMDVVMMVQAGVENVVATSGTAMTEDHVALMKRFTHSMISAFDGDAAGWKATIAATQAALVSGMHVATVTLPDGVDPADIAKDHPQDVVSLFAATRPLMEVLVERLGVGTPQQREQALAALAPLLRLVKNPIEQGAMIEQAAQLLKVSEMKIADLVAQADVAPAAPVVSPEAELPAGLPEVPELKLEQRLLGMLLYAPSTRSELFEGIAPEYFLDPMCQEVYKELQRSHRKDQHFHERASSEILLAIDERYRSFLIGVEARAQELNATSNASLEDEARFLMRSLQKRFLRERLTSLQEDVSPDALARFQGLAQELAAIE</sequence>
<dbReference type="GO" id="GO:0005524">
    <property type="term" value="F:ATP binding"/>
    <property type="evidence" value="ECO:0007669"/>
    <property type="project" value="InterPro"/>
</dbReference>
<dbReference type="Pfam" id="PF10410">
    <property type="entry name" value="DnaB_bind"/>
    <property type="match status" value="1"/>
</dbReference>
<dbReference type="SMART" id="SM00493">
    <property type="entry name" value="TOPRIM"/>
    <property type="match status" value="1"/>
</dbReference>
<keyword evidence="2" id="KW-0238">DNA-binding</keyword>
<dbReference type="InterPro" id="IPR034151">
    <property type="entry name" value="TOPRIM_DnaG_bac"/>
</dbReference>
<dbReference type="EMBL" id="MHHS01000023">
    <property type="protein sequence ID" value="OGY36956.1"/>
    <property type="molecule type" value="Genomic_DNA"/>
</dbReference>
<dbReference type="InterPro" id="IPR016136">
    <property type="entry name" value="DNA_helicase_N/primase_C"/>
</dbReference>
<comment type="caution">
    <text evidence="4">The sequence shown here is derived from an EMBL/GenBank/DDBJ whole genome shotgun (WGS) entry which is preliminary data.</text>
</comment>
<evidence type="ECO:0000256" key="1">
    <source>
        <dbReference type="ARBA" id="ARBA00022705"/>
    </source>
</evidence>
<keyword evidence="1" id="KW-0235">DNA replication</keyword>
<dbReference type="InterPro" id="IPR050219">
    <property type="entry name" value="DnaG_primase"/>
</dbReference>
<protein>
    <recommendedName>
        <fullName evidence="3">Toprim domain-containing protein</fullName>
    </recommendedName>
</protein>
<gene>
    <name evidence="4" type="ORF">A3E36_01155</name>
</gene>
<dbReference type="Proteomes" id="UP000177941">
    <property type="component" value="Unassembled WGS sequence"/>
</dbReference>
<dbReference type="InterPro" id="IPR036185">
    <property type="entry name" value="DNA_heli_DnaB-like_N_sf"/>
</dbReference>
<dbReference type="Gene3D" id="3.40.1360.10">
    <property type="match status" value="1"/>
</dbReference>
<dbReference type="GO" id="GO:0003677">
    <property type="term" value="F:DNA binding"/>
    <property type="evidence" value="ECO:0007669"/>
    <property type="project" value="UniProtKB-KW"/>
</dbReference>
<dbReference type="InterPro" id="IPR007693">
    <property type="entry name" value="DNA_helicase_DnaB-like_N"/>
</dbReference>
<organism evidence="4 5">
    <name type="scientific">Candidatus Andersenbacteria bacterium RIFCSPHIGHO2_12_FULL_45_11b</name>
    <dbReference type="NCBI Taxonomy" id="1797282"/>
    <lineage>
        <taxon>Bacteria</taxon>
        <taxon>Candidatus Anderseniibacteriota</taxon>
    </lineage>
</organism>
<feature type="domain" description="Toprim" evidence="3">
    <location>
        <begin position="140"/>
        <end position="210"/>
    </location>
</feature>
<dbReference type="Pfam" id="PF13155">
    <property type="entry name" value="Toprim_2"/>
    <property type="match status" value="1"/>
</dbReference>
<dbReference type="PANTHER" id="PTHR30313:SF2">
    <property type="entry name" value="DNA PRIMASE"/>
    <property type="match status" value="1"/>
</dbReference>
<dbReference type="PANTHER" id="PTHR30313">
    <property type="entry name" value="DNA PRIMASE"/>
    <property type="match status" value="1"/>
</dbReference>
<accession>A0A1G1XAU3</accession>
<evidence type="ECO:0000313" key="4">
    <source>
        <dbReference type="EMBL" id="OGY36956.1"/>
    </source>
</evidence>
<dbReference type="InterPro" id="IPR019475">
    <property type="entry name" value="DNA_primase_DnaB-bd"/>
</dbReference>
<dbReference type="GO" id="GO:0016779">
    <property type="term" value="F:nucleotidyltransferase activity"/>
    <property type="evidence" value="ECO:0007669"/>
    <property type="project" value="InterPro"/>
</dbReference>
<dbReference type="Pfam" id="PF00772">
    <property type="entry name" value="DnaB"/>
    <property type="match status" value="1"/>
</dbReference>
<dbReference type="AlphaFoldDB" id="A0A1G1XAU3"/>
<dbReference type="GO" id="GO:0003678">
    <property type="term" value="F:DNA helicase activity"/>
    <property type="evidence" value="ECO:0007669"/>
    <property type="project" value="InterPro"/>
</dbReference>
<name>A0A1G1XAU3_9BACT</name>
<dbReference type="InterPro" id="IPR006171">
    <property type="entry name" value="TOPRIM_dom"/>
</dbReference>
<dbReference type="Gene3D" id="1.10.860.10">
    <property type="entry name" value="DNAb Helicase, Chain A"/>
    <property type="match status" value="1"/>
</dbReference>
<dbReference type="Gene3D" id="3.90.980.10">
    <property type="entry name" value="DNA primase, catalytic core, N-terminal domain"/>
    <property type="match status" value="1"/>
</dbReference>
<dbReference type="SUPFAM" id="SSF48024">
    <property type="entry name" value="N-terminal domain of DnaB helicase"/>
    <property type="match status" value="1"/>
</dbReference>